<keyword evidence="4" id="KW-1185">Reference proteome</keyword>
<name>A0A8H3F3L1_9LECA</name>
<feature type="compositionally biased region" description="Basic residues" evidence="2">
    <location>
        <begin position="345"/>
        <end position="355"/>
    </location>
</feature>
<feature type="region of interest" description="Disordered" evidence="2">
    <location>
        <begin position="345"/>
        <end position="378"/>
    </location>
</feature>
<protein>
    <recommendedName>
        <fullName evidence="5">BZIP domain-containing protein</fullName>
    </recommendedName>
</protein>
<evidence type="ECO:0008006" key="5">
    <source>
        <dbReference type="Google" id="ProtNLM"/>
    </source>
</evidence>
<evidence type="ECO:0000313" key="4">
    <source>
        <dbReference type="Proteomes" id="UP000664534"/>
    </source>
</evidence>
<feature type="compositionally biased region" description="Polar residues" evidence="2">
    <location>
        <begin position="21"/>
        <end position="41"/>
    </location>
</feature>
<sequence length="449" mass="50933">MPLGLDQPRRCNPNEKRCGFFSTSPTQQEQEQMLLPFQQSPEDQKKTRNRLAQRKHRERLRNDSIPGATGEGESTRDIPQSFSRPGSPWKTPWGSSAQPRSTRITMEDQNEYQDPFSYNNLSTGKTSFFPNTTMDCTGITIPGIDLPQLTTLEEEWQRVPNSQPEYITHQHNQPQNHDALYSTHLPSPVHSEQHLGYQHQYFDKRHDNESSHSVEVEAMEIDVPKIKPGMARKDSNASSTASNESQKTASTDPGSAFEQILDVIEEAGFDNIDTMAAQYYSANFEPNSTSQLAQATSRSRDLRRLLQSLQKAAKEWTKQETQAYEEEIVRSAKNICQEELRVFRQRQANRPHRPSIFRTESAPGSSSSSSSSVTGQSRYAAGTVDQLRQLLRKEESSQPTQQEKRLLRQRLPETWSLLSELARDSDLPPAQVSQVVYTFLHMTTGSTTG</sequence>
<evidence type="ECO:0000256" key="2">
    <source>
        <dbReference type="SAM" id="MobiDB-lite"/>
    </source>
</evidence>
<proteinExistence type="predicted"/>
<keyword evidence="1" id="KW-0175">Coiled coil</keyword>
<dbReference type="OrthoDB" id="194358at2759"/>
<evidence type="ECO:0000256" key="1">
    <source>
        <dbReference type="SAM" id="Coils"/>
    </source>
</evidence>
<feature type="region of interest" description="Disordered" evidence="2">
    <location>
        <begin position="226"/>
        <end position="254"/>
    </location>
</feature>
<dbReference type="EMBL" id="CAJPDT010000012">
    <property type="protein sequence ID" value="CAF9913716.1"/>
    <property type="molecule type" value="Genomic_DNA"/>
</dbReference>
<feature type="coiled-coil region" evidence="1">
    <location>
        <begin position="292"/>
        <end position="326"/>
    </location>
</feature>
<feature type="compositionally biased region" description="Basic residues" evidence="2">
    <location>
        <begin position="47"/>
        <end position="59"/>
    </location>
</feature>
<organism evidence="3 4">
    <name type="scientific">Imshaugia aleurites</name>
    <dbReference type="NCBI Taxonomy" id="172621"/>
    <lineage>
        <taxon>Eukaryota</taxon>
        <taxon>Fungi</taxon>
        <taxon>Dikarya</taxon>
        <taxon>Ascomycota</taxon>
        <taxon>Pezizomycotina</taxon>
        <taxon>Lecanoromycetes</taxon>
        <taxon>OSLEUM clade</taxon>
        <taxon>Lecanoromycetidae</taxon>
        <taxon>Lecanorales</taxon>
        <taxon>Lecanorineae</taxon>
        <taxon>Parmeliaceae</taxon>
        <taxon>Imshaugia</taxon>
    </lineage>
</organism>
<accession>A0A8H3F3L1</accession>
<feature type="compositionally biased region" description="Basic and acidic residues" evidence="2">
    <location>
        <begin position="7"/>
        <end position="18"/>
    </location>
</feature>
<gene>
    <name evidence="3" type="ORF">IMSHALPRED_001423</name>
</gene>
<dbReference type="Proteomes" id="UP000664534">
    <property type="component" value="Unassembled WGS sequence"/>
</dbReference>
<feature type="region of interest" description="Disordered" evidence="2">
    <location>
        <begin position="1"/>
        <end position="101"/>
    </location>
</feature>
<dbReference type="AlphaFoldDB" id="A0A8H3F3L1"/>
<feature type="compositionally biased region" description="Polar residues" evidence="2">
    <location>
        <begin position="236"/>
        <end position="253"/>
    </location>
</feature>
<reference evidence="3" key="1">
    <citation type="submission" date="2021-03" db="EMBL/GenBank/DDBJ databases">
        <authorList>
            <person name="Tagirdzhanova G."/>
        </authorList>
    </citation>
    <scope>NUCLEOTIDE SEQUENCE</scope>
</reference>
<comment type="caution">
    <text evidence="3">The sequence shown here is derived from an EMBL/GenBank/DDBJ whole genome shotgun (WGS) entry which is preliminary data.</text>
</comment>
<evidence type="ECO:0000313" key="3">
    <source>
        <dbReference type="EMBL" id="CAF9913716.1"/>
    </source>
</evidence>